<organism evidence="1 2">
    <name type="scientific">Cylicostephanus goldi</name>
    <name type="common">Nematode worm</name>
    <dbReference type="NCBI Taxonomy" id="71465"/>
    <lineage>
        <taxon>Eukaryota</taxon>
        <taxon>Metazoa</taxon>
        <taxon>Ecdysozoa</taxon>
        <taxon>Nematoda</taxon>
        <taxon>Chromadorea</taxon>
        <taxon>Rhabditida</taxon>
        <taxon>Rhabditina</taxon>
        <taxon>Rhabditomorpha</taxon>
        <taxon>Strongyloidea</taxon>
        <taxon>Strongylidae</taxon>
        <taxon>Cylicostephanus</taxon>
    </lineage>
</organism>
<gene>
    <name evidence="1" type="ORF">CGOC_LOCUS13698</name>
</gene>
<sequence length="40" mass="4313">MKETGDAVSFIVKHTSGIGTRTYAAPEQLNSGTWIYLGLV</sequence>
<name>A0A3P7NXQ3_CYLGO</name>
<accession>A0A3P7NXQ3</accession>
<dbReference type="OrthoDB" id="1405469at2759"/>
<evidence type="ECO:0000313" key="1">
    <source>
        <dbReference type="EMBL" id="VDN38337.1"/>
    </source>
</evidence>
<reference evidence="1 2" key="1">
    <citation type="submission" date="2018-11" db="EMBL/GenBank/DDBJ databases">
        <authorList>
            <consortium name="Pathogen Informatics"/>
        </authorList>
    </citation>
    <scope>NUCLEOTIDE SEQUENCE [LARGE SCALE GENOMIC DNA]</scope>
</reference>
<evidence type="ECO:0000313" key="2">
    <source>
        <dbReference type="Proteomes" id="UP000271889"/>
    </source>
</evidence>
<dbReference type="Proteomes" id="UP000271889">
    <property type="component" value="Unassembled WGS sequence"/>
</dbReference>
<dbReference type="AlphaFoldDB" id="A0A3P7NXQ3"/>
<keyword evidence="2" id="KW-1185">Reference proteome</keyword>
<protein>
    <submittedName>
        <fullName evidence="1">Uncharacterized protein</fullName>
    </submittedName>
</protein>
<dbReference type="EMBL" id="UYRV01134126">
    <property type="protein sequence ID" value="VDN38337.1"/>
    <property type="molecule type" value="Genomic_DNA"/>
</dbReference>
<proteinExistence type="predicted"/>